<keyword evidence="2" id="KW-0808">Transferase</keyword>
<dbReference type="CDD" id="cd02440">
    <property type="entry name" value="AdoMet_MTases"/>
    <property type="match status" value="1"/>
</dbReference>
<dbReference type="STRING" id="4955.A0A1G4MKD0"/>
<dbReference type="Pfam" id="PF13649">
    <property type="entry name" value="Methyltransf_25"/>
    <property type="match status" value="1"/>
</dbReference>
<dbReference type="OrthoDB" id="10027013at2759"/>
<dbReference type="Gene3D" id="3.40.50.150">
    <property type="entry name" value="Vaccinia Virus protein VP39"/>
    <property type="match status" value="1"/>
</dbReference>
<organism evidence="4 5">
    <name type="scientific">Lachancea fermentati</name>
    <name type="common">Zygosaccharomyces fermentati</name>
    <dbReference type="NCBI Taxonomy" id="4955"/>
    <lineage>
        <taxon>Eukaryota</taxon>
        <taxon>Fungi</taxon>
        <taxon>Dikarya</taxon>
        <taxon>Ascomycota</taxon>
        <taxon>Saccharomycotina</taxon>
        <taxon>Saccharomycetes</taxon>
        <taxon>Saccharomycetales</taxon>
        <taxon>Saccharomycetaceae</taxon>
        <taxon>Lachancea</taxon>
    </lineage>
</organism>
<dbReference type="GO" id="GO:0032259">
    <property type="term" value="P:methylation"/>
    <property type="evidence" value="ECO:0007669"/>
    <property type="project" value="UniProtKB-KW"/>
</dbReference>
<protein>
    <submittedName>
        <fullName evidence="4">LAFE_0H09934g1_1</fullName>
    </submittedName>
</protein>
<dbReference type="EMBL" id="LT598491">
    <property type="protein sequence ID" value="SCW04275.1"/>
    <property type="molecule type" value="Genomic_DNA"/>
</dbReference>
<evidence type="ECO:0000259" key="3">
    <source>
        <dbReference type="Pfam" id="PF13649"/>
    </source>
</evidence>
<accession>A0A1G4MKD0</accession>
<gene>
    <name evidence="4" type="ORF">LAFE_0H09934G</name>
</gene>
<reference evidence="4 5" key="1">
    <citation type="submission" date="2016-03" db="EMBL/GenBank/DDBJ databases">
        <authorList>
            <person name="Devillers H."/>
        </authorList>
    </citation>
    <scope>NUCLEOTIDE SEQUENCE [LARGE SCALE GENOMIC DNA]</scope>
    <source>
        <strain evidence="4">CBS 6772</strain>
    </source>
</reference>
<dbReference type="PANTHER" id="PTHR44942:SF4">
    <property type="entry name" value="METHYLTRANSFERASE TYPE 11 DOMAIN-CONTAINING PROTEIN"/>
    <property type="match status" value="1"/>
</dbReference>
<evidence type="ECO:0000256" key="2">
    <source>
        <dbReference type="ARBA" id="ARBA00022679"/>
    </source>
</evidence>
<dbReference type="InterPro" id="IPR041698">
    <property type="entry name" value="Methyltransf_25"/>
</dbReference>
<sequence length="287" mass="33209">MSAFAAKDFKASEYSKARPTYPEEFYQILKDYHTGNYDLLVDVGCGPGTATFQMAKYMPFKRIIGTDVSSTMINRAKERLTNIPFEGISFEIRSAEDLSMAEEGTVDMITVAQCCHWLEFPRFQDAAAKALRHNGTLAIWGYVDPVFLDHPELDAMLEDFQFSKSKLGPYWQQPGKTIIRRLFQDLPLSESSFGNIRDVRFTAEDARRGIKEPQKPLKIVRTMTIRDFSDYIETWSSYHWWKHDNPGKPDIRNAFFLNLFASTHLTWNSSVRVTWNTVYKLGRRLAR</sequence>
<dbReference type="SUPFAM" id="SSF53335">
    <property type="entry name" value="S-adenosyl-L-methionine-dependent methyltransferases"/>
    <property type="match status" value="1"/>
</dbReference>
<keyword evidence="1" id="KW-0489">Methyltransferase</keyword>
<dbReference type="InterPro" id="IPR029063">
    <property type="entry name" value="SAM-dependent_MTases_sf"/>
</dbReference>
<keyword evidence="5" id="KW-1185">Reference proteome</keyword>
<dbReference type="InterPro" id="IPR051052">
    <property type="entry name" value="Diverse_substrate_MTase"/>
</dbReference>
<name>A0A1G4MKD0_LACFM</name>
<evidence type="ECO:0000313" key="4">
    <source>
        <dbReference type="EMBL" id="SCW04275.1"/>
    </source>
</evidence>
<dbReference type="OMA" id="WTCASLY"/>
<dbReference type="GO" id="GO:0008168">
    <property type="term" value="F:methyltransferase activity"/>
    <property type="evidence" value="ECO:0007669"/>
    <property type="project" value="UniProtKB-KW"/>
</dbReference>
<dbReference type="AlphaFoldDB" id="A0A1G4MKD0"/>
<evidence type="ECO:0000313" key="5">
    <source>
        <dbReference type="Proteomes" id="UP000190831"/>
    </source>
</evidence>
<dbReference type="PANTHER" id="PTHR44942">
    <property type="entry name" value="METHYLTRANSF_11 DOMAIN-CONTAINING PROTEIN"/>
    <property type="match status" value="1"/>
</dbReference>
<evidence type="ECO:0000256" key="1">
    <source>
        <dbReference type="ARBA" id="ARBA00022603"/>
    </source>
</evidence>
<dbReference type="Proteomes" id="UP000190831">
    <property type="component" value="Chromosome H"/>
</dbReference>
<feature type="domain" description="Methyltransferase" evidence="3">
    <location>
        <begin position="41"/>
        <end position="133"/>
    </location>
</feature>
<proteinExistence type="predicted"/>